<comment type="caution">
    <text evidence="1">The sequence shown here is derived from an EMBL/GenBank/DDBJ whole genome shotgun (WGS) entry which is preliminary data.</text>
</comment>
<organism evidence="1 2">
    <name type="scientific">Rheinheimera aquimaris</name>
    <dbReference type="NCBI Taxonomy" id="412437"/>
    <lineage>
        <taxon>Bacteria</taxon>
        <taxon>Pseudomonadati</taxon>
        <taxon>Pseudomonadota</taxon>
        <taxon>Gammaproteobacteria</taxon>
        <taxon>Chromatiales</taxon>
        <taxon>Chromatiaceae</taxon>
        <taxon>Rheinheimera</taxon>
    </lineage>
</organism>
<dbReference type="Proteomes" id="UP001501169">
    <property type="component" value="Unassembled WGS sequence"/>
</dbReference>
<keyword evidence="2" id="KW-1185">Reference proteome</keyword>
<evidence type="ECO:0000313" key="1">
    <source>
        <dbReference type="EMBL" id="GAA0547441.1"/>
    </source>
</evidence>
<gene>
    <name evidence="1" type="ORF">GCM10009098_13780</name>
</gene>
<reference evidence="1 2" key="1">
    <citation type="journal article" date="2019" name="Int. J. Syst. Evol. Microbiol.">
        <title>The Global Catalogue of Microorganisms (GCM) 10K type strain sequencing project: providing services to taxonomists for standard genome sequencing and annotation.</title>
        <authorList>
            <consortium name="The Broad Institute Genomics Platform"/>
            <consortium name="The Broad Institute Genome Sequencing Center for Infectious Disease"/>
            <person name="Wu L."/>
            <person name="Ma J."/>
        </authorList>
    </citation>
    <scope>NUCLEOTIDE SEQUENCE [LARGE SCALE GENOMIC DNA]</scope>
    <source>
        <strain evidence="1 2">JCM 14331</strain>
    </source>
</reference>
<protein>
    <submittedName>
        <fullName evidence="1">Uncharacterized protein</fullName>
    </submittedName>
</protein>
<proteinExistence type="predicted"/>
<dbReference type="RefSeq" id="WP_134052878.1">
    <property type="nucleotide sequence ID" value="NZ_BAAAEO010000002.1"/>
</dbReference>
<evidence type="ECO:0000313" key="2">
    <source>
        <dbReference type="Proteomes" id="UP001501169"/>
    </source>
</evidence>
<sequence>MWVSENGQLCNTETKRRLSPQQYGQPIYFENLGELYFSATDIVLSMSASEFDQFSLEYEKALQD</sequence>
<name>A0ABN1DPQ8_9GAMM</name>
<accession>A0ABN1DPQ8</accession>
<dbReference type="EMBL" id="BAAAEO010000002">
    <property type="protein sequence ID" value="GAA0547441.1"/>
    <property type="molecule type" value="Genomic_DNA"/>
</dbReference>